<protein>
    <recommendedName>
        <fullName evidence="4">Mitochondrial inner membrane protein</fullName>
    </recommendedName>
</protein>
<evidence type="ECO:0000313" key="2">
    <source>
        <dbReference type="EMBL" id="MXP41424.1"/>
    </source>
</evidence>
<feature type="transmembrane region" description="Helical" evidence="1">
    <location>
        <begin position="21"/>
        <end position="42"/>
    </location>
</feature>
<keyword evidence="3" id="KW-1185">Reference proteome</keyword>
<organism evidence="2 3">
    <name type="scientific">Croceibacterium soli</name>
    <dbReference type="NCBI Taxonomy" id="1739690"/>
    <lineage>
        <taxon>Bacteria</taxon>
        <taxon>Pseudomonadati</taxon>
        <taxon>Pseudomonadota</taxon>
        <taxon>Alphaproteobacteria</taxon>
        <taxon>Sphingomonadales</taxon>
        <taxon>Erythrobacteraceae</taxon>
        <taxon>Croceibacterium</taxon>
    </lineage>
</organism>
<keyword evidence="1" id="KW-0472">Membrane</keyword>
<keyword evidence="1" id="KW-1133">Transmembrane helix</keyword>
<dbReference type="RefSeq" id="WP_160746273.1">
    <property type="nucleotide sequence ID" value="NZ_WTYK01000003.1"/>
</dbReference>
<dbReference type="AlphaFoldDB" id="A0A6I4UUD9"/>
<name>A0A6I4UUD9_9SPHN</name>
<evidence type="ECO:0000313" key="3">
    <source>
        <dbReference type="Proteomes" id="UP000469159"/>
    </source>
</evidence>
<evidence type="ECO:0008006" key="4">
    <source>
        <dbReference type="Google" id="ProtNLM"/>
    </source>
</evidence>
<dbReference type="EMBL" id="WTYK01000003">
    <property type="protein sequence ID" value="MXP41424.1"/>
    <property type="molecule type" value="Genomic_DNA"/>
</dbReference>
<reference evidence="2 3" key="1">
    <citation type="submission" date="2019-12" db="EMBL/GenBank/DDBJ databases">
        <title>Genomic-based taxomic classification of the family Erythrobacteraceae.</title>
        <authorList>
            <person name="Xu L."/>
        </authorList>
    </citation>
    <scope>NUCLEOTIDE SEQUENCE [LARGE SCALE GENOMIC DNA]</scope>
    <source>
        <strain evidence="2 3">MCCC 1K02066</strain>
    </source>
</reference>
<keyword evidence="1" id="KW-0812">Transmembrane</keyword>
<accession>A0A6I4UUD9</accession>
<dbReference type="OrthoDB" id="7432270at2"/>
<evidence type="ECO:0000256" key="1">
    <source>
        <dbReference type="SAM" id="Phobius"/>
    </source>
</evidence>
<dbReference type="Proteomes" id="UP000469159">
    <property type="component" value="Unassembled WGS sequence"/>
</dbReference>
<proteinExistence type="predicted"/>
<sequence>MHEDHRTIARARTRQTGRTRALAGVGIGAFLLGAAVVGLLWWQEIGPDDFLQVKRDEAATTAAVPETVPTARASEAAAAEVRQAAAAVEQVVEQQGGLDSRVAAMEQRLARLDLQMQAAAGNAARAEGLLVAFAARRAIERGAPLGYLGDQLQLRFGDAHPNSVARIVEFSRNPVTLDQLIARLQGLAPELVEAPSGEGAIGWIGRELSDLFVIRRETTPSPAPQRRLERARLFLESGRIEPAVAEIRNLPNAPQAAGWIADAERFSAARRSLDLLETAAILDPRELRDAAGQRIEQPSPAGAAANGSQAIGIGR</sequence>
<comment type="caution">
    <text evidence="2">The sequence shown here is derived from an EMBL/GenBank/DDBJ whole genome shotgun (WGS) entry which is preliminary data.</text>
</comment>
<gene>
    <name evidence="2" type="ORF">GRI75_07180</name>
</gene>